<accession>A0A381QPA4</accession>
<gene>
    <name evidence="1" type="ORF">METZ01_LOCUS34045</name>
</gene>
<dbReference type="EMBL" id="UINC01001459">
    <property type="protein sequence ID" value="SUZ81191.1"/>
    <property type="molecule type" value="Genomic_DNA"/>
</dbReference>
<name>A0A381QPA4_9ZZZZ</name>
<proteinExistence type="predicted"/>
<organism evidence="1">
    <name type="scientific">marine metagenome</name>
    <dbReference type="NCBI Taxonomy" id="408172"/>
    <lineage>
        <taxon>unclassified sequences</taxon>
        <taxon>metagenomes</taxon>
        <taxon>ecological metagenomes</taxon>
    </lineage>
</organism>
<reference evidence="1" key="1">
    <citation type="submission" date="2018-05" db="EMBL/GenBank/DDBJ databases">
        <authorList>
            <person name="Lanie J.A."/>
            <person name="Ng W.-L."/>
            <person name="Kazmierczak K.M."/>
            <person name="Andrzejewski T.M."/>
            <person name="Davidsen T.M."/>
            <person name="Wayne K.J."/>
            <person name="Tettelin H."/>
            <person name="Glass J.I."/>
            <person name="Rusch D."/>
            <person name="Podicherti R."/>
            <person name="Tsui H.-C.T."/>
            <person name="Winkler M.E."/>
        </authorList>
    </citation>
    <scope>NUCLEOTIDE SEQUENCE</scope>
</reference>
<evidence type="ECO:0000313" key="1">
    <source>
        <dbReference type="EMBL" id="SUZ81191.1"/>
    </source>
</evidence>
<dbReference type="AlphaFoldDB" id="A0A381QPA4"/>
<sequence length="81" mass="8604">MINTQQGGDRWVEADDALRNSLLGSVVVGAALPADPPGRSLLPVRPMRACWGTSRERLSIVPLGVSGETALLFTAHIHMLG</sequence>
<protein>
    <submittedName>
        <fullName evidence="1">Uncharacterized protein</fullName>
    </submittedName>
</protein>